<accession>V5XJ84</accession>
<keyword evidence="2" id="KW-0812">Transmembrane</keyword>
<gene>
    <name evidence="3" type="ORF">D174_05975</name>
</gene>
<organism evidence="3 4">
    <name type="scientific">Mycolicibacterium neoaurum VKM Ac-1815D</name>
    <dbReference type="NCBI Taxonomy" id="700508"/>
    <lineage>
        <taxon>Bacteria</taxon>
        <taxon>Bacillati</taxon>
        <taxon>Actinomycetota</taxon>
        <taxon>Actinomycetes</taxon>
        <taxon>Mycobacteriales</taxon>
        <taxon>Mycobacteriaceae</taxon>
        <taxon>Mycolicibacterium</taxon>
    </lineage>
</organism>
<keyword evidence="2" id="KW-1133">Transmembrane helix</keyword>
<evidence type="ECO:0000313" key="4">
    <source>
        <dbReference type="Proteomes" id="UP000018763"/>
    </source>
</evidence>
<protein>
    <submittedName>
        <fullName evidence="3">Uncharacterized protein</fullName>
    </submittedName>
</protein>
<keyword evidence="2" id="KW-0472">Membrane</keyword>
<proteinExistence type="predicted"/>
<sequence length="384" mass="39665">MNESPRDDLPYDPFAEPPPSQVPDEPAQTGPTPTSGYETTQAGPPVSPSYMPPPVFSAQHIPPHQPPPKRHKKTLVVLAGGAAVLVAILVVVIVVVSRGGSALTGGGSPQEAAKAYLEALASGDAEAALSLGLNAPATTDLLTDDVLRQQIEKAPITAISVPDGTAPMGDFAMVPVSAKFGDEVSSASLTMRKANGEWKVQNSAVKIDFSAVLGINKSLADLTIFGTPATGPVYVFPGWVDYGSSNANLSYKGPTLLLNQLDSFLLFNSVTPTLSPSATDAINTRLLDDLAKCTASRLFAPPGCPLKVSPAGLVDGTAQWGPLTDLGNIKQMFNPYNMTVSIVGTIVSNFTASTPGGAPSTGKITGVISGSADLSTDPPTVTYR</sequence>
<reference evidence="3 4" key="1">
    <citation type="journal article" date="2014" name="Genome Announc.">
        <title>Complete Genome Sequence of Sterol-Transforming Mycobacterium neoaurum Strain VKM Ac-1815D.</title>
        <authorList>
            <person name="Shtratnikova V.Y."/>
            <person name="Bragin E.Y."/>
            <person name="Dovbnya D.V."/>
            <person name="Pekov Y.A."/>
            <person name="Schelkunov M.I."/>
            <person name="Strizhov N."/>
            <person name="Ivashina T.V."/>
            <person name="Ashapkin V.V."/>
            <person name="Donova M.V."/>
        </authorList>
    </citation>
    <scope>NUCLEOTIDE SEQUENCE [LARGE SCALE GENOMIC DNA]</scope>
    <source>
        <strain evidence="3 4">VKM Ac-1815D</strain>
    </source>
</reference>
<dbReference type="Proteomes" id="UP000018763">
    <property type="component" value="Chromosome"/>
</dbReference>
<evidence type="ECO:0000256" key="1">
    <source>
        <dbReference type="SAM" id="MobiDB-lite"/>
    </source>
</evidence>
<dbReference type="GeneID" id="43449049"/>
<feature type="transmembrane region" description="Helical" evidence="2">
    <location>
        <begin position="75"/>
        <end position="96"/>
    </location>
</feature>
<dbReference type="RefSeq" id="WP_019513913.1">
    <property type="nucleotide sequence ID" value="NC_023036.2"/>
</dbReference>
<dbReference type="EMBL" id="CP006936">
    <property type="protein sequence ID" value="AHC27846.1"/>
    <property type="molecule type" value="Genomic_DNA"/>
</dbReference>
<feature type="region of interest" description="Disordered" evidence="1">
    <location>
        <begin position="1"/>
        <end position="71"/>
    </location>
</feature>
<name>V5XJ84_MYCNE</name>
<feature type="compositionally biased region" description="Polar residues" evidence="1">
    <location>
        <begin position="29"/>
        <end position="42"/>
    </location>
</feature>
<evidence type="ECO:0000256" key="2">
    <source>
        <dbReference type="SAM" id="Phobius"/>
    </source>
</evidence>
<keyword evidence="4" id="KW-1185">Reference proteome</keyword>
<dbReference type="AlphaFoldDB" id="V5XJ84"/>
<evidence type="ECO:0000313" key="3">
    <source>
        <dbReference type="EMBL" id="AHC27846.1"/>
    </source>
</evidence>
<feature type="compositionally biased region" description="Pro residues" evidence="1">
    <location>
        <begin position="45"/>
        <end position="55"/>
    </location>
</feature>